<keyword evidence="4" id="KW-1185">Reference proteome</keyword>
<dbReference type="Pfam" id="PF01844">
    <property type="entry name" value="HNH"/>
    <property type="match status" value="1"/>
</dbReference>
<name>A0ABQ2MP92_9ACTN</name>
<evidence type="ECO:0000256" key="1">
    <source>
        <dbReference type="SAM" id="MobiDB-lite"/>
    </source>
</evidence>
<protein>
    <recommendedName>
        <fullName evidence="2">HNH domain-containing protein</fullName>
    </recommendedName>
</protein>
<dbReference type="Gene3D" id="1.10.30.50">
    <property type="match status" value="1"/>
</dbReference>
<gene>
    <name evidence="3" type="ORF">GCM10012287_46700</name>
</gene>
<dbReference type="InterPro" id="IPR003615">
    <property type="entry name" value="HNH_nuc"/>
</dbReference>
<feature type="compositionally biased region" description="Basic and acidic residues" evidence="1">
    <location>
        <begin position="118"/>
        <end position="137"/>
    </location>
</feature>
<dbReference type="CDD" id="cd00085">
    <property type="entry name" value="HNHc"/>
    <property type="match status" value="1"/>
</dbReference>
<evidence type="ECO:0000259" key="2">
    <source>
        <dbReference type="Pfam" id="PF01844"/>
    </source>
</evidence>
<sequence length="234" mass="26436">MQRELREALTAQRRHETWASGIDFAAPRQATTTIALPGAGKTRAALSLLMINGQHRSSSRLSLWEKSLIDRTSASALQAQGLKLRAEPYAPRRMRVVTSDRERYRALSRRALAREQAGKHLERRVVSEDRRRRDSGSRKAVQIRSRGRCENPECLNPDLPYRTAAGQALLQVDHVDEHASGGRDHPSVMIALCPNCHANKTHGIDREEWTELFRAEAVRLDAEWATKGCSDERK</sequence>
<dbReference type="Proteomes" id="UP000631535">
    <property type="component" value="Unassembled WGS sequence"/>
</dbReference>
<evidence type="ECO:0000313" key="4">
    <source>
        <dbReference type="Proteomes" id="UP000631535"/>
    </source>
</evidence>
<proteinExistence type="predicted"/>
<accession>A0ABQ2MP92</accession>
<dbReference type="EMBL" id="BMMP01000017">
    <property type="protein sequence ID" value="GGO55435.1"/>
    <property type="molecule type" value="Genomic_DNA"/>
</dbReference>
<dbReference type="InterPro" id="IPR002711">
    <property type="entry name" value="HNH"/>
</dbReference>
<organism evidence="3 4">
    <name type="scientific">Streptomyces daqingensis</name>
    <dbReference type="NCBI Taxonomy" id="1472640"/>
    <lineage>
        <taxon>Bacteria</taxon>
        <taxon>Bacillati</taxon>
        <taxon>Actinomycetota</taxon>
        <taxon>Actinomycetes</taxon>
        <taxon>Kitasatosporales</taxon>
        <taxon>Streptomycetaceae</taxon>
        <taxon>Streptomyces</taxon>
    </lineage>
</organism>
<comment type="caution">
    <text evidence="3">The sequence shown here is derived from an EMBL/GenBank/DDBJ whole genome shotgun (WGS) entry which is preliminary data.</text>
</comment>
<feature type="region of interest" description="Disordered" evidence="1">
    <location>
        <begin position="118"/>
        <end position="143"/>
    </location>
</feature>
<evidence type="ECO:0000313" key="3">
    <source>
        <dbReference type="EMBL" id="GGO55435.1"/>
    </source>
</evidence>
<reference evidence="4" key="1">
    <citation type="journal article" date="2019" name="Int. J. Syst. Evol. Microbiol.">
        <title>The Global Catalogue of Microorganisms (GCM) 10K type strain sequencing project: providing services to taxonomists for standard genome sequencing and annotation.</title>
        <authorList>
            <consortium name="The Broad Institute Genomics Platform"/>
            <consortium name="The Broad Institute Genome Sequencing Center for Infectious Disease"/>
            <person name="Wu L."/>
            <person name="Ma J."/>
        </authorList>
    </citation>
    <scope>NUCLEOTIDE SEQUENCE [LARGE SCALE GENOMIC DNA]</scope>
    <source>
        <strain evidence="4">CGMCC 4.7178</strain>
    </source>
</reference>
<feature type="domain" description="HNH" evidence="2">
    <location>
        <begin position="153"/>
        <end position="202"/>
    </location>
</feature>